<feature type="region of interest" description="Disordered" evidence="1">
    <location>
        <begin position="63"/>
        <end position="139"/>
    </location>
</feature>
<sequence>MGVDHPLVVQGGLIGDRKSQQPRSKCTDEYETSRLSTPSALGSHFLWAQSGSSPYQREAALRTATVGGKKRGRGGEKDDLGATEGSGLGGRRRGLAVKGNEDGGEVAIAQGGQAPRQNTAQVERPGCAEPTGVVHRGPPQLEAGRTWARVEPSSRQCLELVRPTASSWCARAAPNSKCLELGSRHLHFELGWSAPADMGAGRAQLEAVPRAGAPGLRLARGLEAVPRARVIRRGLPQLEAPAPRVGGSPGRGSASSWGGPLQLPWARAELSSGQCLELVRLGRGHGARSRRGHGEDIASAGFEPKSKG</sequence>
<evidence type="ECO:0000256" key="1">
    <source>
        <dbReference type="SAM" id="MobiDB-lite"/>
    </source>
</evidence>
<keyword evidence="3" id="KW-1185">Reference proteome</keyword>
<protein>
    <submittedName>
        <fullName evidence="2">Uncharacterized protein</fullName>
    </submittedName>
</protein>
<dbReference type="EMBL" id="JACGWO010000013">
    <property type="protein sequence ID" value="KAK4412456.1"/>
    <property type="molecule type" value="Genomic_DNA"/>
</dbReference>
<dbReference type="AlphaFoldDB" id="A0AAE1XJ77"/>
<accession>A0AAE1XJ77</accession>
<feature type="region of interest" description="Disordered" evidence="1">
    <location>
        <begin position="284"/>
        <end position="308"/>
    </location>
</feature>
<dbReference type="Proteomes" id="UP001293254">
    <property type="component" value="Unassembled WGS sequence"/>
</dbReference>
<feature type="region of interest" description="Disordered" evidence="1">
    <location>
        <begin position="239"/>
        <end position="258"/>
    </location>
</feature>
<evidence type="ECO:0000313" key="2">
    <source>
        <dbReference type="EMBL" id="KAK4412456.1"/>
    </source>
</evidence>
<reference evidence="2" key="2">
    <citation type="journal article" date="2024" name="Plant">
        <title>Genomic evolution and insights into agronomic trait innovations of Sesamum species.</title>
        <authorList>
            <person name="Miao H."/>
            <person name="Wang L."/>
            <person name="Qu L."/>
            <person name="Liu H."/>
            <person name="Sun Y."/>
            <person name="Le M."/>
            <person name="Wang Q."/>
            <person name="Wei S."/>
            <person name="Zheng Y."/>
            <person name="Lin W."/>
            <person name="Duan Y."/>
            <person name="Cao H."/>
            <person name="Xiong S."/>
            <person name="Wang X."/>
            <person name="Wei L."/>
            <person name="Li C."/>
            <person name="Ma Q."/>
            <person name="Ju M."/>
            <person name="Zhao R."/>
            <person name="Li G."/>
            <person name="Mu C."/>
            <person name="Tian Q."/>
            <person name="Mei H."/>
            <person name="Zhang T."/>
            <person name="Gao T."/>
            <person name="Zhang H."/>
        </authorList>
    </citation>
    <scope>NUCLEOTIDE SEQUENCE</scope>
    <source>
        <strain evidence="2">3651</strain>
    </source>
</reference>
<proteinExistence type="predicted"/>
<reference evidence="2" key="1">
    <citation type="submission" date="2020-06" db="EMBL/GenBank/DDBJ databases">
        <authorList>
            <person name="Li T."/>
            <person name="Hu X."/>
            <person name="Zhang T."/>
            <person name="Song X."/>
            <person name="Zhang H."/>
            <person name="Dai N."/>
            <person name="Sheng W."/>
            <person name="Hou X."/>
            <person name="Wei L."/>
        </authorList>
    </citation>
    <scope>NUCLEOTIDE SEQUENCE</scope>
    <source>
        <strain evidence="2">3651</strain>
        <tissue evidence="2">Leaf</tissue>
    </source>
</reference>
<feature type="compositionally biased region" description="Basic and acidic residues" evidence="1">
    <location>
        <begin position="15"/>
        <end position="32"/>
    </location>
</feature>
<evidence type="ECO:0000313" key="3">
    <source>
        <dbReference type="Proteomes" id="UP001293254"/>
    </source>
</evidence>
<gene>
    <name evidence="2" type="ORF">Salat_2892700</name>
</gene>
<organism evidence="2 3">
    <name type="scientific">Sesamum alatum</name>
    <dbReference type="NCBI Taxonomy" id="300844"/>
    <lineage>
        <taxon>Eukaryota</taxon>
        <taxon>Viridiplantae</taxon>
        <taxon>Streptophyta</taxon>
        <taxon>Embryophyta</taxon>
        <taxon>Tracheophyta</taxon>
        <taxon>Spermatophyta</taxon>
        <taxon>Magnoliopsida</taxon>
        <taxon>eudicotyledons</taxon>
        <taxon>Gunneridae</taxon>
        <taxon>Pentapetalae</taxon>
        <taxon>asterids</taxon>
        <taxon>lamiids</taxon>
        <taxon>Lamiales</taxon>
        <taxon>Pedaliaceae</taxon>
        <taxon>Sesamum</taxon>
    </lineage>
</organism>
<comment type="caution">
    <text evidence="2">The sequence shown here is derived from an EMBL/GenBank/DDBJ whole genome shotgun (WGS) entry which is preliminary data.</text>
</comment>
<feature type="region of interest" description="Disordered" evidence="1">
    <location>
        <begin position="1"/>
        <end position="40"/>
    </location>
</feature>
<name>A0AAE1XJ77_9LAMI</name>